<dbReference type="InterPro" id="IPR039426">
    <property type="entry name" value="TonB-dep_rcpt-like"/>
</dbReference>
<evidence type="ECO:0000256" key="7">
    <source>
        <dbReference type="PROSITE-ProRule" id="PRU01360"/>
    </source>
</evidence>
<dbReference type="InterPro" id="IPR036942">
    <property type="entry name" value="Beta-barrel_TonB_sf"/>
</dbReference>
<feature type="domain" description="TonB-dependent receptor plug" evidence="8">
    <location>
        <begin position="154"/>
        <end position="278"/>
    </location>
</feature>
<dbReference type="InterPro" id="IPR008969">
    <property type="entry name" value="CarboxyPept-like_regulatory"/>
</dbReference>
<dbReference type="InterPro" id="IPR037066">
    <property type="entry name" value="Plug_dom_sf"/>
</dbReference>
<evidence type="ECO:0000256" key="6">
    <source>
        <dbReference type="ARBA" id="ARBA00023237"/>
    </source>
</evidence>
<gene>
    <name evidence="9" type="ORF">CE91St12_13280</name>
</gene>
<dbReference type="PROSITE" id="PS52016">
    <property type="entry name" value="TONB_DEPENDENT_REC_3"/>
    <property type="match status" value="1"/>
</dbReference>
<evidence type="ECO:0000259" key="8">
    <source>
        <dbReference type="Pfam" id="PF07715"/>
    </source>
</evidence>
<evidence type="ECO:0000313" key="9">
    <source>
        <dbReference type="EMBL" id="GKH13118.1"/>
    </source>
</evidence>
<dbReference type="Pfam" id="PF07715">
    <property type="entry name" value="Plug"/>
    <property type="match status" value="1"/>
</dbReference>
<dbReference type="NCBIfam" id="TIGR04057">
    <property type="entry name" value="SusC_RagA_signa"/>
    <property type="match status" value="1"/>
</dbReference>
<comment type="subcellular location">
    <subcellularLocation>
        <location evidence="1 7">Cell outer membrane</location>
        <topology evidence="1 7">Multi-pass membrane protein</topology>
    </subcellularLocation>
</comment>
<dbReference type="Pfam" id="PF13715">
    <property type="entry name" value="CarbopepD_reg_2"/>
    <property type="match status" value="1"/>
</dbReference>
<keyword evidence="5 7" id="KW-0472">Membrane</keyword>
<dbReference type="Gene3D" id="2.170.130.10">
    <property type="entry name" value="TonB-dependent receptor, plug domain"/>
    <property type="match status" value="1"/>
</dbReference>
<accession>A0AA37N783</accession>
<reference evidence="9" key="1">
    <citation type="submission" date="2022-01" db="EMBL/GenBank/DDBJ databases">
        <title>Novel bile acid biosynthetic pathways are enriched in the microbiome of centenarians.</title>
        <authorList>
            <person name="Sato Y."/>
            <person name="Atarashi K."/>
            <person name="Plichta R.D."/>
            <person name="Arai Y."/>
            <person name="Sasajima S."/>
            <person name="Kearney M.S."/>
            <person name="Suda W."/>
            <person name="Takeshita K."/>
            <person name="Sasaki T."/>
            <person name="Okamoto S."/>
            <person name="Skelly N.A."/>
            <person name="Okamura Y."/>
            <person name="Vlamakis H."/>
            <person name="Li Y."/>
            <person name="Tanoue T."/>
            <person name="Takei H."/>
            <person name="Nittono H."/>
            <person name="Narushima S."/>
            <person name="Irie J."/>
            <person name="Itoh H."/>
            <person name="Moriya K."/>
            <person name="Sugiura Y."/>
            <person name="Suematsu M."/>
            <person name="Moritoki N."/>
            <person name="Shibata S."/>
            <person name="Littman R.D."/>
            <person name="Fischbach A.M."/>
            <person name="Uwamino Y."/>
            <person name="Inoue T."/>
            <person name="Honda A."/>
            <person name="Hattori M."/>
            <person name="Murai T."/>
            <person name="Xavier J.R."/>
            <person name="Hirose N."/>
            <person name="Honda K."/>
        </authorList>
    </citation>
    <scope>NUCLEOTIDE SEQUENCE</scope>
    <source>
        <strain evidence="9">CE91-St12</strain>
    </source>
</reference>
<dbReference type="SUPFAM" id="SSF49464">
    <property type="entry name" value="Carboxypeptidase regulatory domain-like"/>
    <property type="match status" value="1"/>
</dbReference>
<dbReference type="Gene3D" id="2.40.170.20">
    <property type="entry name" value="TonB-dependent receptor, beta-barrel domain"/>
    <property type="match status" value="1"/>
</dbReference>
<dbReference type="SUPFAM" id="SSF56935">
    <property type="entry name" value="Porins"/>
    <property type="match status" value="1"/>
</dbReference>
<dbReference type="NCBIfam" id="TIGR04056">
    <property type="entry name" value="OMP_RagA_SusC"/>
    <property type="match status" value="1"/>
</dbReference>
<dbReference type="EMBL" id="BQNL01000001">
    <property type="protein sequence ID" value="GKH13118.1"/>
    <property type="molecule type" value="Genomic_DNA"/>
</dbReference>
<dbReference type="RefSeq" id="WP_244074350.1">
    <property type="nucleotide sequence ID" value="NZ_BQNL01000001.1"/>
</dbReference>
<dbReference type="GO" id="GO:0009279">
    <property type="term" value="C:cell outer membrane"/>
    <property type="evidence" value="ECO:0007669"/>
    <property type="project" value="UniProtKB-SubCell"/>
</dbReference>
<sequence>MEQKEILLSLKQQRFTFNNFINLINYLRNMKNVFMAGVFITLLFCGSPSLSWATSSHTVETVQQKQKIAGVVVDQNGEPIIGANILQKGTSNGTITDINGQFILNCPIGTPLTISYIGFLQQTVKATVNMKIVLHEDSKTLDEVVVVGYGYVKKSDLTGAVAQVKSGDLLKSSPVSLEKGLQGRLTGVNVVSNDGAPGGGISIQIRGTNSFQGSTEPLYVIDGVPIADSNDDTINFDSSSPTYNNALSSLNPSDIASIEILKDASSTAIYGSRGANGVVLITTKSGTGLDVKDQISFSYKTTISNPVKKIKVLGARDYATYRNQSYINTQEVSNFPWEQTDRPFPGVENAEGTYLQGPDDFSNDPYYWQDQIFRTGVTHDLNLNIAGQTKGYDYAISGGYLNQEGIVEGSDYTRYTIKLNLNRQVKDWLKVGTSISGSFANSSIVKTATNNQNNGTEGIIRSALTYPATQTQDDLDNEYSMVAVPTRYADALNENRNISFRTSNYLNITLTKGLIFRTVLGYNYTHNDANKYWPRTMAEGKYVNGKSYGGDNWRSSLVFDNLLMFNQTWGKHNVSATAGTSWEASSNYNKVVTVQGFGTDATNGWLLQDASEMLSATSGKGDSRLFSLIGRLAYNYAGKYYLTFTARDDVSSKFAKGKRAAFFPSVGFSYRLSEEKFMKGVSHIFDNIKLRYSYGASGNQAISSYQTFAIMAAANYPFGTSVENGYATNVYNPGNKDLTWETTWQHDAGIELDILKRISLEVDYYYKKTTDLLQYKQVPPSTGILQILSNSGSVINRGLEASLNVRAIQNKDFSLSFGGNISFNKNEICDFGKDPMFPNSIYNSLRPYAIADGHSIGSFYGFVTDGIWNSREEVINSKQFQTQYPDYTVNGSDAATEEIIRRDWIGELKYKDLDEDGFITDQDQTWIGDANPKYFYGFNMDLTWKNFDFSILFQGVEGNDVFNMNSLRFYNLGQTQNVPYYVYEQSWSINPNSGIAPKIFNYSGRDIRFSRLYLEDGSYLKLRTLSIGYTIRKPFQFINSVRFNVVANNLLTFTKYRGYDPEVNSFGSTPSLRGIDSGAYPQQRSFTLGLNVIF</sequence>
<comment type="caution">
    <text evidence="9">The sequence shown here is derived from an EMBL/GenBank/DDBJ whole genome shotgun (WGS) entry which is preliminary data.</text>
</comment>
<keyword evidence="2 7" id="KW-0813">Transport</keyword>
<name>A0AA37N783_BACUN</name>
<evidence type="ECO:0000256" key="2">
    <source>
        <dbReference type="ARBA" id="ARBA00022448"/>
    </source>
</evidence>
<evidence type="ECO:0000313" key="10">
    <source>
        <dbReference type="Proteomes" id="UP001055048"/>
    </source>
</evidence>
<keyword evidence="3 7" id="KW-1134">Transmembrane beta strand</keyword>
<evidence type="ECO:0000256" key="1">
    <source>
        <dbReference type="ARBA" id="ARBA00004571"/>
    </source>
</evidence>
<evidence type="ECO:0000256" key="4">
    <source>
        <dbReference type="ARBA" id="ARBA00022692"/>
    </source>
</evidence>
<dbReference type="FunFam" id="2.170.130.10:FF:000008">
    <property type="entry name" value="SusC/RagA family TonB-linked outer membrane protein"/>
    <property type="match status" value="1"/>
</dbReference>
<keyword evidence="4 7" id="KW-0812">Transmembrane</keyword>
<proteinExistence type="inferred from homology"/>
<evidence type="ECO:0000256" key="5">
    <source>
        <dbReference type="ARBA" id="ARBA00023136"/>
    </source>
</evidence>
<dbReference type="Gene3D" id="2.60.40.1120">
    <property type="entry name" value="Carboxypeptidase-like, regulatory domain"/>
    <property type="match status" value="1"/>
</dbReference>
<protein>
    <submittedName>
        <fullName evidence="9">SusC/RagA family TonB-linked outer membrane protein</fullName>
    </submittedName>
</protein>
<evidence type="ECO:0000256" key="3">
    <source>
        <dbReference type="ARBA" id="ARBA00022452"/>
    </source>
</evidence>
<comment type="similarity">
    <text evidence="7">Belongs to the TonB-dependent receptor family.</text>
</comment>
<dbReference type="AlphaFoldDB" id="A0AA37N783"/>
<dbReference type="InterPro" id="IPR023997">
    <property type="entry name" value="TonB-dep_OMP_SusC/RagA_CS"/>
</dbReference>
<organism evidence="9 10">
    <name type="scientific">Bacteroides uniformis</name>
    <dbReference type="NCBI Taxonomy" id="820"/>
    <lineage>
        <taxon>Bacteria</taxon>
        <taxon>Pseudomonadati</taxon>
        <taxon>Bacteroidota</taxon>
        <taxon>Bacteroidia</taxon>
        <taxon>Bacteroidales</taxon>
        <taxon>Bacteroidaceae</taxon>
        <taxon>Bacteroides</taxon>
    </lineage>
</organism>
<keyword evidence="6 7" id="KW-0998">Cell outer membrane</keyword>
<dbReference type="Proteomes" id="UP001055048">
    <property type="component" value="Unassembled WGS sequence"/>
</dbReference>
<dbReference type="InterPro" id="IPR012910">
    <property type="entry name" value="Plug_dom"/>
</dbReference>
<dbReference type="InterPro" id="IPR023996">
    <property type="entry name" value="TonB-dep_OMP_SusC/RagA"/>
</dbReference>